<reference evidence="2 3" key="1">
    <citation type="submission" date="2020-05" db="EMBL/GenBank/DDBJ databases">
        <title>Vigna angularis (adzuki bean) Var. LongXiaoDou No. 4 denovo assembly.</title>
        <authorList>
            <person name="Xiang H."/>
        </authorList>
    </citation>
    <scope>NUCLEOTIDE SEQUENCE [LARGE SCALE GENOMIC DNA]</scope>
    <source>
        <tissue evidence="2">Leaf</tissue>
    </source>
</reference>
<feature type="compositionally biased region" description="Low complexity" evidence="1">
    <location>
        <begin position="43"/>
        <end position="58"/>
    </location>
</feature>
<feature type="region of interest" description="Disordered" evidence="1">
    <location>
        <begin position="24"/>
        <end position="90"/>
    </location>
</feature>
<evidence type="ECO:0000256" key="1">
    <source>
        <dbReference type="SAM" id="MobiDB-lite"/>
    </source>
</evidence>
<accession>A0A8T0L2X0</accession>
<feature type="compositionally biased region" description="Basic and acidic residues" evidence="1">
    <location>
        <begin position="24"/>
        <end position="39"/>
    </location>
</feature>
<evidence type="ECO:0000313" key="2">
    <source>
        <dbReference type="EMBL" id="KAG2405872.1"/>
    </source>
</evidence>
<name>A0A8T0L2X0_PHAAN</name>
<dbReference type="EMBL" id="JABFOF010000002">
    <property type="protein sequence ID" value="KAG2405872.1"/>
    <property type="molecule type" value="Genomic_DNA"/>
</dbReference>
<protein>
    <submittedName>
        <fullName evidence="2">Uncharacterized protein</fullName>
    </submittedName>
</protein>
<sequence length="90" mass="10128">MVVYIVEVKATCCKVEVVASENLHETAESHRCGTHRHEGNTTPESPNSSPSSLRQPRQNPKKEKGPKSPPSCETKQDQSDLGKKRFRERK</sequence>
<feature type="compositionally biased region" description="Basic and acidic residues" evidence="1">
    <location>
        <begin position="74"/>
        <end position="83"/>
    </location>
</feature>
<dbReference type="Proteomes" id="UP000743370">
    <property type="component" value="Unassembled WGS sequence"/>
</dbReference>
<gene>
    <name evidence="2" type="ORF">HKW66_Vig0051270</name>
</gene>
<organism evidence="2 3">
    <name type="scientific">Phaseolus angularis</name>
    <name type="common">Azuki bean</name>
    <name type="synonym">Vigna angularis</name>
    <dbReference type="NCBI Taxonomy" id="3914"/>
    <lineage>
        <taxon>Eukaryota</taxon>
        <taxon>Viridiplantae</taxon>
        <taxon>Streptophyta</taxon>
        <taxon>Embryophyta</taxon>
        <taxon>Tracheophyta</taxon>
        <taxon>Spermatophyta</taxon>
        <taxon>Magnoliopsida</taxon>
        <taxon>eudicotyledons</taxon>
        <taxon>Gunneridae</taxon>
        <taxon>Pentapetalae</taxon>
        <taxon>rosids</taxon>
        <taxon>fabids</taxon>
        <taxon>Fabales</taxon>
        <taxon>Fabaceae</taxon>
        <taxon>Papilionoideae</taxon>
        <taxon>50 kb inversion clade</taxon>
        <taxon>NPAAA clade</taxon>
        <taxon>indigoferoid/millettioid clade</taxon>
        <taxon>Phaseoleae</taxon>
        <taxon>Vigna</taxon>
    </lineage>
</organism>
<evidence type="ECO:0000313" key="3">
    <source>
        <dbReference type="Proteomes" id="UP000743370"/>
    </source>
</evidence>
<comment type="caution">
    <text evidence="2">The sequence shown here is derived from an EMBL/GenBank/DDBJ whole genome shotgun (WGS) entry which is preliminary data.</text>
</comment>
<dbReference type="AlphaFoldDB" id="A0A8T0L2X0"/>
<proteinExistence type="predicted"/>